<proteinExistence type="predicted"/>
<accession>A0A072U8J8</accession>
<name>A0A072U8J8_MEDTR</name>
<dbReference type="Proteomes" id="UP000002051">
    <property type="component" value="Chromosome 6"/>
</dbReference>
<protein>
    <recommendedName>
        <fullName evidence="4">HAT C-terminal dimerisation domain-containing protein</fullName>
    </recommendedName>
</protein>
<reference evidence="2" key="3">
    <citation type="submission" date="2015-04" db="UniProtKB">
        <authorList>
            <consortium name="EnsemblPlants"/>
        </authorList>
    </citation>
    <scope>IDENTIFICATION</scope>
    <source>
        <strain evidence="2">cv. Jemalong A17</strain>
    </source>
</reference>
<evidence type="ECO:0008006" key="4">
    <source>
        <dbReference type="Google" id="ProtNLM"/>
    </source>
</evidence>
<dbReference type="EnsemblPlants" id="KEH26104">
    <property type="protein sequence ID" value="KEH26104"/>
    <property type="gene ID" value="MTR_6g445150"/>
</dbReference>
<dbReference type="EMBL" id="CM001222">
    <property type="protein sequence ID" value="KEH26104.1"/>
    <property type="molecule type" value="Genomic_DNA"/>
</dbReference>
<sequence>MLTSASDCVTSIFTACADHSGTPFFLSFRDESRKPLEQFIVDTCKKPCLKNLSTIQELCSCLVAIERNKIYFLIDRLLDLIMTLPGSTSTTERSFSAMKIIKTRAREITRILRMIGNNLREMIFVQPFSDNFLTTFSLILTFSSHIALISPSTSTESVGKSALNQASPRVLVVNGAIEGVNVTQLKRAL</sequence>
<reference evidence="1 3" key="1">
    <citation type="journal article" date="2011" name="Nature">
        <title>The Medicago genome provides insight into the evolution of rhizobial symbioses.</title>
        <authorList>
            <person name="Young N.D."/>
            <person name="Debelle F."/>
            <person name="Oldroyd G.E."/>
            <person name="Geurts R."/>
            <person name="Cannon S.B."/>
            <person name="Udvardi M.K."/>
            <person name="Benedito V.A."/>
            <person name="Mayer K.F."/>
            <person name="Gouzy J."/>
            <person name="Schoof H."/>
            <person name="Van de Peer Y."/>
            <person name="Proost S."/>
            <person name="Cook D.R."/>
            <person name="Meyers B.C."/>
            <person name="Spannagl M."/>
            <person name="Cheung F."/>
            <person name="De Mita S."/>
            <person name="Krishnakumar V."/>
            <person name="Gundlach H."/>
            <person name="Zhou S."/>
            <person name="Mudge J."/>
            <person name="Bharti A.K."/>
            <person name="Murray J.D."/>
            <person name="Naoumkina M.A."/>
            <person name="Rosen B."/>
            <person name="Silverstein K.A."/>
            <person name="Tang H."/>
            <person name="Rombauts S."/>
            <person name="Zhao P.X."/>
            <person name="Zhou P."/>
            <person name="Barbe V."/>
            <person name="Bardou P."/>
            <person name="Bechner M."/>
            <person name="Bellec A."/>
            <person name="Berger A."/>
            <person name="Berges H."/>
            <person name="Bidwell S."/>
            <person name="Bisseling T."/>
            <person name="Choisne N."/>
            <person name="Couloux A."/>
            <person name="Denny R."/>
            <person name="Deshpande S."/>
            <person name="Dai X."/>
            <person name="Doyle J.J."/>
            <person name="Dudez A.M."/>
            <person name="Farmer A.D."/>
            <person name="Fouteau S."/>
            <person name="Franken C."/>
            <person name="Gibelin C."/>
            <person name="Gish J."/>
            <person name="Goldstein S."/>
            <person name="Gonzalez A.J."/>
            <person name="Green P.J."/>
            <person name="Hallab A."/>
            <person name="Hartog M."/>
            <person name="Hua A."/>
            <person name="Humphray S.J."/>
            <person name="Jeong D.H."/>
            <person name="Jing Y."/>
            <person name="Jocker A."/>
            <person name="Kenton S.M."/>
            <person name="Kim D.J."/>
            <person name="Klee K."/>
            <person name="Lai H."/>
            <person name="Lang C."/>
            <person name="Lin S."/>
            <person name="Macmil S.L."/>
            <person name="Magdelenat G."/>
            <person name="Matthews L."/>
            <person name="McCorrison J."/>
            <person name="Monaghan E.L."/>
            <person name="Mun J.H."/>
            <person name="Najar F.Z."/>
            <person name="Nicholson C."/>
            <person name="Noirot C."/>
            <person name="O'Bleness M."/>
            <person name="Paule C.R."/>
            <person name="Poulain J."/>
            <person name="Prion F."/>
            <person name="Qin B."/>
            <person name="Qu C."/>
            <person name="Retzel E.F."/>
            <person name="Riddle C."/>
            <person name="Sallet E."/>
            <person name="Samain S."/>
            <person name="Samson N."/>
            <person name="Sanders I."/>
            <person name="Saurat O."/>
            <person name="Scarpelli C."/>
            <person name="Schiex T."/>
            <person name="Segurens B."/>
            <person name="Severin A.J."/>
            <person name="Sherrier D.J."/>
            <person name="Shi R."/>
            <person name="Sims S."/>
            <person name="Singer S.R."/>
            <person name="Sinharoy S."/>
            <person name="Sterck L."/>
            <person name="Viollet A."/>
            <person name="Wang B.B."/>
            <person name="Wang K."/>
            <person name="Wang M."/>
            <person name="Wang X."/>
            <person name="Warfsmann J."/>
            <person name="Weissenbach J."/>
            <person name="White D.D."/>
            <person name="White J.D."/>
            <person name="Wiley G.B."/>
            <person name="Wincker P."/>
            <person name="Xing Y."/>
            <person name="Yang L."/>
            <person name="Yao Z."/>
            <person name="Ying F."/>
            <person name="Zhai J."/>
            <person name="Zhou L."/>
            <person name="Zuber A."/>
            <person name="Denarie J."/>
            <person name="Dixon R.A."/>
            <person name="May G.D."/>
            <person name="Schwartz D.C."/>
            <person name="Rogers J."/>
            <person name="Quetier F."/>
            <person name="Town C.D."/>
            <person name="Roe B.A."/>
        </authorList>
    </citation>
    <scope>NUCLEOTIDE SEQUENCE [LARGE SCALE GENOMIC DNA]</scope>
    <source>
        <strain evidence="1">A17</strain>
        <strain evidence="2 3">cv. Jemalong A17</strain>
    </source>
</reference>
<gene>
    <name evidence="1" type="ordered locus">MTR_6g445150</name>
</gene>
<reference evidence="1 3" key="2">
    <citation type="journal article" date="2014" name="BMC Genomics">
        <title>An improved genome release (version Mt4.0) for the model legume Medicago truncatula.</title>
        <authorList>
            <person name="Tang H."/>
            <person name="Krishnakumar V."/>
            <person name="Bidwell S."/>
            <person name="Rosen B."/>
            <person name="Chan A."/>
            <person name="Zhou S."/>
            <person name="Gentzbittel L."/>
            <person name="Childs K.L."/>
            <person name="Yandell M."/>
            <person name="Gundlach H."/>
            <person name="Mayer K.F."/>
            <person name="Schwartz D.C."/>
            <person name="Town C.D."/>
        </authorList>
    </citation>
    <scope>GENOME REANNOTATION</scope>
    <source>
        <strain evidence="1">A17</strain>
        <strain evidence="2 3">cv. Jemalong A17</strain>
    </source>
</reference>
<dbReference type="AlphaFoldDB" id="A0A072U8J8"/>
<evidence type="ECO:0000313" key="1">
    <source>
        <dbReference type="EMBL" id="KEH26104.1"/>
    </source>
</evidence>
<evidence type="ECO:0000313" key="2">
    <source>
        <dbReference type="EnsemblPlants" id="KEH26104"/>
    </source>
</evidence>
<evidence type="ECO:0000313" key="3">
    <source>
        <dbReference type="Proteomes" id="UP000002051"/>
    </source>
</evidence>
<keyword evidence="3" id="KW-1185">Reference proteome</keyword>
<organism evidence="1 3">
    <name type="scientific">Medicago truncatula</name>
    <name type="common">Barrel medic</name>
    <name type="synonym">Medicago tribuloides</name>
    <dbReference type="NCBI Taxonomy" id="3880"/>
    <lineage>
        <taxon>Eukaryota</taxon>
        <taxon>Viridiplantae</taxon>
        <taxon>Streptophyta</taxon>
        <taxon>Embryophyta</taxon>
        <taxon>Tracheophyta</taxon>
        <taxon>Spermatophyta</taxon>
        <taxon>Magnoliopsida</taxon>
        <taxon>eudicotyledons</taxon>
        <taxon>Gunneridae</taxon>
        <taxon>Pentapetalae</taxon>
        <taxon>rosids</taxon>
        <taxon>fabids</taxon>
        <taxon>Fabales</taxon>
        <taxon>Fabaceae</taxon>
        <taxon>Papilionoideae</taxon>
        <taxon>50 kb inversion clade</taxon>
        <taxon>NPAAA clade</taxon>
        <taxon>Hologalegina</taxon>
        <taxon>IRL clade</taxon>
        <taxon>Trifolieae</taxon>
        <taxon>Medicago</taxon>
    </lineage>
</organism>
<dbReference type="HOGENOM" id="CLU_1436438_0_0_1"/>